<dbReference type="AlphaFoldDB" id="A0AA87ZBH9"/>
<dbReference type="PANTHER" id="PTHR43349:SF40">
    <property type="entry name" value="PHENYLCOUMARAN BENZYLIC ETHER REDUCTASE-LIKE PROTEIN FI1"/>
    <property type="match status" value="1"/>
</dbReference>
<dbReference type="InterPro" id="IPR050608">
    <property type="entry name" value="NmrA-type/Isoflavone_red_sf"/>
</dbReference>
<dbReference type="Proteomes" id="UP001187192">
    <property type="component" value="Unassembled WGS sequence"/>
</dbReference>
<evidence type="ECO:0000256" key="1">
    <source>
        <dbReference type="ARBA" id="ARBA00022857"/>
    </source>
</evidence>
<dbReference type="Pfam" id="PF05368">
    <property type="entry name" value="NmrA"/>
    <property type="match status" value="1"/>
</dbReference>
<keyword evidence="1" id="KW-0521">NADP</keyword>
<proteinExistence type="predicted"/>
<name>A0AA87ZBH9_FICCA</name>
<accession>A0AA87ZBH9</accession>
<dbReference type="CDD" id="cd05259">
    <property type="entry name" value="PCBER_SDR_a"/>
    <property type="match status" value="1"/>
</dbReference>
<dbReference type="Gene3D" id="3.40.50.720">
    <property type="entry name" value="NAD(P)-binding Rossmann-like Domain"/>
    <property type="match status" value="1"/>
</dbReference>
<dbReference type="GO" id="GO:0016491">
    <property type="term" value="F:oxidoreductase activity"/>
    <property type="evidence" value="ECO:0007669"/>
    <property type="project" value="UniProtKB-KW"/>
</dbReference>
<evidence type="ECO:0000256" key="2">
    <source>
        <dbReference type="ARBA" id="ARBA00023002"/>
    </source>
</evidence>
<evidence type="ECO:0000313" key="5">
    <source>
        <dbReference type="Proteomes" id="UP001187192"/>
    </source>
</evidence>
<evidence type="ECO:0000259" key="3">
    <source>
        <dbReference type="Pfam" id="PF05368"/>
    </source>
</evidence>
<comment type="caution">
    <text evidence="4">The sequence shown here is derived from an EMBL/GenBank/DDBJ whole genome shotgun (WGS) entry which is preliminary data.</text>
</comment>
<keyword evidence="5" id="KW-1185">Reference proteome</keyword>
<dbReference type="GO" id="GO:0009807">
    <property type="term" value="P:lignan biosynthetic process"/>
    <property type="evidence" value="ECO:0007669"/>
    <property type="project" value="UniProtKB-ARBA"/>
</dbReference>
<evidence type="ECO:0000313" key="4">
    <source>
        <dbReference type="EMBL" id="GMN29450.1"/>
    </source>
</evidence>
<dbReference type="InterPro" id="IPR036291">
    <property type="entry name" value="NAD(P)-bd_dom_sf"/>
</dbReference>
<protein>
    <recommendedName>
        <fullName evidence="3">NmrA-like domain-containing protein</fullName>
    </recommendedName>
</protein>
<dbReference type="InterPro" id="IPR045312">
    <property type="entry name" value="PCBER-like"/>
</dbReference>
<dbReference type="SUPFAM" id="SSF51735">
    <property type="entry name" value="NAD(P)-binding Rossmann-fold domains"/>
    <property type="match status" value="1"/>
</dbReference>
<dbReference type="Gene3D" id="3.90.25.10">
    <property type="entry name" value="UDP-galactose 4-epimerase, domain 1"/>
    <property type="match status" value="1"/>
</dbReference>
<dbReference type="EMBL" id="BTGU01000002">
    <property type="protein sequence ID" value="GMN29450.1"/>
    <property type="molecule type" value="Genomic_DNA"/>
</dbReference>
<sequence length="294" mass="32182">MAEKSKILVIGGTGYIGKFIVKASAKAGHPTFALVREATVSNPEKSELVDSFKSSGVTLLHGDIYDHNSLVNAIKRVDVVISTVGSGQIADQRFLPSEFGGDVDYADIVEPAASFFGHKASIRRAIEAEGIPYTIVQSYGFAGYYLRNFGQPNATAPPRDKVVVLGDGNTKGVVVDEENIATYTIKAVEDPRTLNKTLHLKPPANILSFNETVSLWEKKIGNTLEKTYIPEDQLLKKIQESPFPVNLILSIRHAASVRGYPSVLETESSSDVEATKLYPEVKYTTVDEFLDRFV</sequence>
<dbReference type="InterPro" id="IPR008030">
    <property type="entry name" value="NmrA-like"/>
</dbReference>
<organism evidence="4 5">
    <name type="scientific">Ficus carica</name>
    <name type="common">Common fig</name>
    <dbReference type="NCBI Taxonomy" id="3494"/>
    <lineage>
        <taxon>Eukaryota</taxon>
        <taxon>Viridiplantae</taxon>
        <taxon>Streptophyta</taxon>
        <taxon>Embryophyta</taxon>
        <taxon>Tracheophyta</taxon>
        <taxon>Spermatophyta</taxon>
        <taxon>Magnoliopsida</taxon>
        <taxon>eudicotyledons</taxon>
        <taxon>Gunneridae</taxon>
        <taxon>Pentapetalae</taxon>
        <taxon>rosids</taxon>
        <taxon>fabids</taxon>
        <taxon>Rosales</taxon>
        <taxon>Moraceae</taxon>
        <taxon>Ficeae</taxon>
        <taxon>Ficus</taxon>
    </lineage>
</organism>
<dbReference type="PANTHER" id="PTHR43349">
    <property type="entry name" value="PINORESINOL REDUCTASE-RELATED"/>
    <property type="match status" value="1"/>
</dbReference>
<reference evidence="4" key="1">
    <citation type="submission" date="2023-07" db="EMBL/GenBank/DDBJ databases">
        <title>draft genome sequence of fig (Ficus carica).</title>
        <authorList>
            <person name="Takahashi T."/>
            <person name="Nishimura K."/>
        </authorList>
    </citation>
    <scope>NUCLEOTIDE SEQUENCE</scope>
</reference>
<keyword evidence="2" id="KW-0560">Oxidoreductase</keyword>
<feature type="domain" description="NmrA-like" evidence="3">
    <location>
        <begin position="3"/>
        <end position="290"/>
    </location>
</feature>
<gene>
    <name evidence="4" type="ORF">TIFTF001_002441</name>
</gene>